<dbReference type="EMBL" id="FTNC01000010">
    <property type="protein sequence ID" value="SIQ94103.1"/>
    <property type="molecule type" value="Genomic_DNA"/>
</dbReference>
<name>A0A1N6WVK3_9FIRM</name>
<accession>A0A1N6WVK3</accession>
<proteinExistence type="predicted"/>
<evidence type="ECO:0000313" key="2">
    <source>
        <dbReference type="Proteomes" id="UP000185669"/>
    </source>
</evidence>
<gene>
    <name evidence="1" type="ORF">SAMN05421834_11078</name>
</gene>
<protein>
    <submittedName>
        <fullName evidence="1">Uncharacterized protein</fullName>
    </submittedName>
</protein>
<dbReference type="STRING" id="56779.SAMN05421834_11078"/>
<organism evidence="1 2">
    <name type="scientific">Halanaerobium kushneri</name>
    <dbReference type="NCBI Taxonomy" id="56779"/>
    <lineage>
        <taxon>Bacteria</taxon>
        <taxon>Bacillati</taxon>
        <taxon>Bacillota</taxon>
        <taxon>Clostridia</taxon>
        <taxon>Halanaerobiales</taxon>
        <taxon>Halanaerobiaceae</taxon>
        <taxon>Halanaerobium</taxon>
    </lineage>
</organism>
<sequence length="237" mass="28270">MAYYVIIKIEVGNMTLTKKVDLYKIIDFDSKIAIESLLKGKSQKLFLDKNKLNNSAVVGDIVLLVRTNQDNDIKKRKAVHYPVKKIKGRFSDVKEYIYLKMKVLYDFNLHYLGKKEIEAVEKDPAHLKFENLMDEKRAKIEDMITYNADEKVKPFNHTNYRVKTILNSKKIFRQEIGEMYDWGWSLMEIYQLDQDNFVSFKQSSYFRERQRGEFFDISKKAVDFMRTFEDDKDDFLD</sequence>
<evidence type="ECO:0000313" key="1">
    <source>
        <dbReference type="EMBL" id="SIQ94103.1"/>
    </source>
</evidence>
<dbReference type="Proteomes" id="UP000185669">
    <property type="component" value="Unassembled WGS sequence"/>
</dbReference>
<keyword evidence="2" id="KW-1185">Reference proteome</keyword>
<dbReference type="AlphaFoldDB" id="A0A1N6WVK3"/>
<reference evidence="2" key="1">
    <citation type="submission" date="2017-01" db="EMBL/GenBank/DDBJ databases">
        <authorList>
            <person name="Varghese N."/>
            <person name="Submissions S."/>
        </authorList>
    </citation>
    <scope>NUCLEOTIDE SEQUENCE [LARGE SCALE GENOMIC DNA]</scope>
    <source>
        <strain evidence="2">ATCC 700103</strain>
    </source>
</reference>